<dbReference type="EMBL" id="JARRAF010000014">
    <property type="protein sequence ID" value="MDK2125008.1"/>
    <property type="molecule type" value="Genomic_DNA"/>
</dbReference>
<organism evidence="3 4">
    <name type="scientific">Parachitinimonas caeni</name>
    <dbReference type="NCBI Taxonomy" id="3031301"/>
    <lineage>
        <taxon>Bacteria</taxon>
        <taxon>Pseudomonadati</taxon>
        <taxon>Pseudomonadota</taxon>
        <taxon>Betaproteobacteria</taxon>
        <taxon>Neisseriales</taxon>
        <taxon>Chitinibacteraceae</taxon>
        <taxon>Parachitinimonas</taxon>
    </lineage>
</organism>
<gene>
    <name evidence="3" type="ORF">PZA18_13215</name>
</gene>
<sequence length="424" mass="46028">MVFSFFKKKDTPQPEAPEIKTPKVALPSGQVRAPSQAPATSPKVAEPPTKSGAPTARGEPTAFEFSTMGEFSIEVSESTDTLSPAMEQAAILYANEQNDAAVATLIADIETVEGHHALDTWLMLFELYQLENRKTEFDELALQFVVEFERSAPVWHRTTPTAATPQAGAKPTGASFIFPASLTTENIDSQLDLLDKASSAQPGAARIDFGRITQIDPVAAAAMVVRWGQFRKKGRKFQPSGGTQFAQLLKSKIEVMRRELDEEPYWLLLLDVYQLIGLFEEFENLAVDYAVTYEVSPPSWDAAAKQKTAAEVAAEEAKLAADIQASDDANKADDDVFRFQGAILSANDATFAALNQYAESVTTVQIDLTKVPRVDFVSAGVLVNVLMGMVSAGKSIVIGGANELIVALFRIMGIADFAKVVRKK</sequence>
<evidence type="ECO:0000313" key="3">
    <source>
        <dbReference type="EMBL" id="MDK2125008.1"/>
    </source>
</evidence>
<protein>
    <submittedName>
        <fullName evidence="3">STAS domain-containing protein</fullName>
    </submittedName>
</protein>
<evidence type="ECO:0000256" key="1">
    <source>
        <dbReference type="SAM" id="MobiDB-lite"/>
    </source>
</evidence>
<accession>A0ABT7DY72</accession>
<dbReference type="Proteomes" id="UP001172778">
    <property type="component" value="Unassembled WGS sequence"/>
</dbReference>
<name>A0ABT7DY72_9NEIS</name>
<dbReference type="Gene3D" id="3.30.750.24">
    <property type="entry name" value="STAS domain"/>
    <property type="match status" value="1"/>
</dbReference>
<keyword evidence="4" id="KW-1185">Reference proteome</keyword>
<dbReference type="RefSeq" id="WP_284101320.1">
    <property type="nucleotide sequence ID" value="NZ_JARRAF010000014.1"/>
</dbReference>
<dbReference type="InterPro" id="IPR002645">
    <property type="entry name" value="STAS_dom"/>
</dbReference>
<comment type="caution">
    <text evidence="3">The sequence shown here is derived from an EMBL/GenBank/DDBJ whole genome shotgun (WGS) entry which is preliminary data.</text>
</comment>
<dbReference type="PROSITE" id="PS50801">
    <property type="entry name" value="STAS"/>
    <property type="match status" value="1"/>
</dbReference>
<dbReference type="SUPFAM" id="SSF52091">
    <property type="entry name" value="SpoIIaa-like"/>
    <property type="match status" value="1"/>
</dbReference>
<evidence type="ECO:0000259" key="2">
    <source>
        <dbReference type="PROSITE" id="PS50801"/>
    </source>
</evidence>
<feature type="compositionally biased region" description="Basic and acidic residues" evidence="1">
    <location>
        <begin position="7"/>
        <end position="21"/>
    </location>
</feature>
<reference evidence="3" key="1">
    <citation type="submission" date="2023-03" db="EMBL/GenBank/DDBJ databases">
        <title>Chitinimonas shenzhenensis gen. nov., sp. nov., a novel member of family Burkholderiaceae isolated from activated sludge collected in Shen Zhen, China.</title>
        <authorList>
            <person name="Wang X."/>
        </authorList>
    </citation>
    <scope>NUCLEOTIDE SEQUENCE</scope>
    <source>
        <strain evidence="3">DQS-5</strain>
    </source>
</reference>
<evidence type="ECO:0000313" key="4">
    <source>
        <dbReference type="Proteomes" id="UP001172778"/>
    </source>
</evidence>
<feature type="domain" description="STAS" evidence="2">
    <location>
        <begin position="336"/>
        <end position="424"/>
    </location>
</feature>
<proteinExistence type="predicted"/>
<dbReference type="InterPro" id="IPR036513">
    <property type="entry name" value="STAS_dom_sf"/>
</dbReference>
<feature type="region of interest" description="Disordered" evidence="1">
    <location>
        <begin position="1"/>
        <end position="59"/>
    </location>
</feature>